<dbReference type="AlphaFoldDB" id="A0A8H5X054"/>
<proteinExistence type="predicted"/>
<evidence type="ECO:0000313" key="2">
    <source>
        <dbReference type="EMBL" id="KAF5676593.1"/>
    </source>
</evidence>
<gene>
    <name evidence="2" type="ORF">FHETE_2089</name>
</gene>
<comment type="caution">
    <text evidence="2">The sequence shown here is derived from an EMBL/GenBank/DDBJ whole genome shotgun (WGS) entry which is preliminary data.</text>
</comment>
<reference evidence="2 3" key="1">
    <citation type="submission" date="2020-05" db="EMBL/GenBank/DDBJ databases">
        <title>Identification and distribution of gene clusters putatively required for synthesis of sphingolipid metabolism inhibitors in phylogenetically diverse species of the filamentous fungus Fusarium.</title>
        <authorList>
            <person name="Kim H.-S."/>
            <person name="Busman M."/>
            <person name="Brown D.W."/>
            <person name="Divon H."/>
            <person name="Uhlig S."/>
            <person name="Proctor R.H."/>
        </authorList>
    </citation>
    <scope>NUCLEOTIDE SEQUENCE [LARGE SCALE GENOMIC DNA]</scope>
    <source>
        <strain evidence="2 3">NRRL 20693</strain>
    </source>
</reference>
<organism evidence="2 3">
    <name type="scientific">Fusarium heterosporum</name>
    <dbReference type="NCBI Taxonomy" id="42747"/>
    <lineage>
        <taxon>Eukaryota</taxon>
        <taxon>Fungi</taxon>
        <taxon>Dikarya</taxon>
        <taxon>Ascomycota</taxon>
        <taxon>Pezizomycotina</taxon>
        <taxon>Sordariomycetes</taxon>
        <taxon>Hypocreomycetidae</taxon>
        <taxon>Hypocreales</taxon>
        <taxon>Nectriaceae</taxon>
        <taxon>Fusarium</taxon>
        <taxon>Fusarium heterosporum species complex</taxon>
    </lineage>
</organism>
<dbReference type="OrthoDB" id="5096148at2759"/>
<feature type="compositionally biased region" description="Basic and acidic residues" evidence="1">
    <location>
        <begin position="286"/>
        <end position="303"/>
    </location>
</feature>
<sequence>MVFYTDPLVELALKEEGMAKHTHIQDKLERLSLEHLTKVCRKQIMSFVDIPINEGEGGYSFILEIVCSGLGLGYHGYPGITTRPANPLTGEALNEPEVIFESRVDRAMIDVALEIKRDFPGVLLSSCTRLPDIISPEGFKYGTSYQTGKFQKWPDGERKIAKQLRGLHGGLYPQSNLVVADDPAAEVAARTWIDQRSRLDRKKLLHEPYYQWLSASEDTYRAIKELNGDFLANKYEKYEVRESEKEKQNWVREAIERSQNSKPAGHVIDSSEQVEDQDAVAFGEEAAGRQDVEQGANDRKDDSDSTNEIFEWMAHRYKQQRTKDRKQEARWRKKVNEGPLPGRGRMQKNPPPSGAYRIMNDDSLSKMAQRQSAIEHKKAQERRQMRDAQQNSVRDQVSQRGQVDETGQFNERDQVHQRDEISERGQVDTTGQVDTRDQGIATGARSEEQADDGWFSCFCCGLKGSSC</sequence>
<feature type="compositionally biased region" description="Basic and acidic residues" evidence="1">
    <location>
        <begin position="321"/>
        <end position="336"/>
    </location>
</feature>
<feature type="compositionally biased region" description="Basic and acidic residues" evidence="1">
    <location>
        <begin position="373"/>
        <end position="386"/>
    </location>
</feature>
<evidence type="ECO:0000256" key="1">
    <source>
        <dbReference type="SAM" id="MobiDB-lite"/>
    </source>
</evidence>
<feature type="region of interest" description="Disordered" evidence="1">
    <location>
        <begin position="285"/>
        <end position="450"/>
    </location>
</feature>
<feature type="compositionally biased region" description="Polar residues" evidence="1">
    <location>
        <begin position="387"/>
        <end position="409"/>
    </location>
</feature>
<feature type="compositionally biased region" description="Basic and acidic residues" evidence="1">
    <location>
        <begin position="410"/>
        <end position="426"/>
    </location>
</feature>
<keyword evidence="3" id="KW-1185">Reference proteome</keyword>
<protein>
    <submittedName>
        <fullName evidence="2">Ankyrin repeat-containing protein</fullName>
    </submittedName>
</protein>
<accession>A0A8H5X054</accession>
<dbReference type="EMBL" id="JAAGWQ010000032">
    <property type="protein sequence ID" value="KAF5676593.1"/>
    <property type="molecule type" value="Genomic_DNA"/>
</dbReference>
<name>A0A8H5X054_FUSHE</name>
<dbReference type="Proteomes" id="UP000567885">
    <property type="component" value="Unassembled WGS sequence"/>
</dbReference>
<evidence type="ECO:0000313" key="3">
    <source>
        <dbReference type="Proteomes" id="UP000567885"/>
    </source>
</evidence>